<evidence type="ECO:0000313" key="2">
    <source>
        <dbReference type="EMBL" id="MFC6290384.1"/>
    </source>
</evidence>
<sequence length="93" mass="9537">MTLKNIGILLGIVVVSGAGFALSGHQPAGRVETAAASRVVRVTKQEVQPAPLASKHQSVAPVGQLSRTITNAEREPIVPSRNAGTTAPTGELC</sequence>
<comment type="caution">
    <text evidence="2">The sequence shown here is derived from an EMBL/GenBank/DDBJ whole genome shotgun (WGS) entry which is preliminary data.</text>
</comment>
<evidence type="ECO:0000313" key="3">
    <source>
        <dbReference type="Proteomes" id="UP001596258"/>
    </source>
</evidence>
<dbReference type="Proteomes" id="UP001596258">
    <property type="component" value="Unassembled WGS sequence"/>
</dbReference>
<keyword evidence="3" id="KW-1185">Reference proteome</keyword>
<reference evidence="3" key="1">
    <citation type="journal article" date="2019" name="Int. J. Syst. Evol. Microbiol.">
        <title>The Global Catalogue of Microorganisms (GCM) 10K type strain sequencing project: providing services to taxonomists for standard genome sequencing and annotation.</title>
        <authorList>
            <consortium name="The Broad Institute Genomics Platform"/>
            <consortium name="The Broad Institute Genome Sequencing Center for Infectious Disease"/>
            <person name="Wu L."/>
            <person name="Ma J."/>
        </authorList>
    </citation>
    <scope>NUCLEOTIDE SEQUENCE [LARGE SCALE GENOMIC DNA]</scope>
    <source>
        <strain evidence="3">CCM 8893</strain>
    </source>
</reference>
<evidence type="ECO:0000256" key="1">
    <source>
        <dbReference type="SAM" id="MobiDB-lite"/>
    </source>
</evidence>
<protein>
    <submittedName>
        <fullName evidence="2">Uncharacterized protein</fullName>
    </submittedName>
</protein>
<name>A0ABW1UAL6_9LACO</name>
<feature type="region of interest" description="Disordered" evidence="1">
    <location>
        <begin position="70"/>
        <end position="93"/>
    </location>
</feature>
<proteinExistence type="predicted"/>
<accession>A0ABW1UAL6</accession>
<dbReference type="RefSeq" id="WP_125576276.1">
    <property type="nucleotide sequence ID" value="NZ_JBHSSO010000067.1"/>
</dbReference>
<organism evidence="2 3">
    <name type="scientific">Levilactobacillus angrenensis</name>
    <dbReference type="NCBI Taxonomy" id="2486020"/>
    <lineage>
        <taxon>Bacteria</taxon>
        <taxon>Bacillati</taxon>
        <taxon>Bacillota</taxon>
        <taxon>Bacilli</taxon>
        <taxon>Lactobacillales</taxon>
        <taxon>Lactobacillaceae</taxon>
        <taxon>Levilactobacillus</taxon>
    </lineage>
</organism>
<feature type="compositionally biased region" description="Polar residues" evidence="1">
    <location>
        <begin position="82"/>
        <end position="93"/>
    </location>
</feature>
<dbReference type="EMBL" id="JBHSSO010000067">
    <property type="protein sequence ID" value="MFC6290384.1"/>
    <property type="molecule type" value="Genomic_DNA"/>
</dbReference>
<gene>
    <name evidence="2" type="ORF">ACFP1M_09400</name>
</gene>